<evidence type="ECO:0000256" key="1">
    <source>
        <dbReference type="SAM" id="MobiDB-lite"/>
    </source>
</evidence>
<sequence>MTNLNGVEGLDALTRSLARRTPEQLAALLARHAEPLARRPAPTELRGLASTLWSYETLHQLVVHLDHPRLTVLATAARLSQERTGQAAPGPAAPAPGADYQSLMAHRLSFAHLAGEPVPAQDVFAALGAPSPGPTRTAAENALHALCDDGLAAPADDGTIVVPPRAPQLLAAHDLGPFLADAPRPAPDATSEEPTATVPPTSPHDESQAAVASLDATVERLLASLATQPAALRKSGGLTVREIKRLAKAAGAGEPHTRLLLDLTLAAGLIALTRTPSGITALPTGAYDDWLTRPPGARLAPVLAAWSDLWDIPTHTPFGETPTALVRGHDRHAPAFRHALLAALATVPLGAGIPLPPLPLTEPPQHGPDHRSPLTDLLRAADWHRPLAVTRQPMAEERAAHTLHEAVYLGLAAHGTLTPLGRALLTDPQSLGEPLAALLPQLLEQAHFQADLTAVVPGRPSTALTGLLASAADRESEGHAVTWRFTPQSVRHALDSGHTATTLLEDLTRASVTGTLPQPLVYLVQDAARAHGRMRVLPAACCIRSDDETLLKELAAHRALRPLGLREIAPTVLVSARPPAATLDALRAAGYAPALESDTGATTVERLPAHRTTAHAPVRNPHAPLALAHRLLGLPTEHRETGPRETEPEDPGDRKPEACEP</sequence>
<reference evidence="4" key="1">
    <citation type="journal article" date="2019" name="Int. J. Syst. Evol. Microbiol.">
        <title>The Global Catalogue of Microorganisms (GCM) 10K type strain sequencing project: providing services to taxonomists for standard genome sequencing and annotation.</title>
        <authorList>
            <consortium name="The Broad Institute Genomics Platform"/>
            <consortium name="The Broad Institute Genome Sequencing Center for Infectious Disease"/>
            <person name="Wu L."/>
            <person name="Ma J."/>
        </authorList>
    </citation>
    <scope>NUCLEOTIDE SEQUENCE [LARGE SCALE GENOMIC DNA]</scope>
    <source>
        <strain evidence="4">CGMCC 4.7323</strain>
    </source>
</reference>
<feature type="region of interest" description="Disordered" evidence="1">
    <location>
        <begin position="178"/>
        <end position="207"/>
    </location>
</feature>
<name>A0ABQ2JKX3_9ACTN</name>
<evidence type="ECO:0000259" key="2">
    <source>
        <dbReference type="Pfam" id="PF13625"/>
    </source>
</evidence>
<comment type="caution">
    <text evidence="3">The sequence shown here is derived from an EMBL/GenBank/DDBJ whole genome shotgun (WGS) entry which is preliminary data.</text>
</comment>
<feature type="region of interest" description="Disordered" evidence="1">
    <location>
        <begin position="635"/>
        <end position="661"/>
    </location>
</feature>
<feature type="domain" description="Helicase XPB/Ssl2 N-terminal" evidence="2">
    <location>
        <begin position="449"/>
        <end position="569"/>
    </location>
</feature>
<protein>
    <recommendedName>
        <fullName evidence="2">Helicase XPB/Ssl2 N-terminal domain-containing protein</fullName>
    </recommendedName>
</protein>
<dbReference type="Proteomes" id="UP000600080">
    <property type="component" value="Unassembled WGS sequence"/>
</dbReference>
<accession>A0ABQ2JKX3</accession>
<evidence type="ECO:0000313" key="4">
    <source>
        <dbReference type="Proteomes" id="UP000600080"/>
    </source>
</evidence>
<gene>
    <name evidence="3" type="ORF">GCM10012285_38530</name>
</gene>
<dbReference type="EMBL" id="BMND01000016">
    <property type="protein sequence ID" value="GGN49992.1"/>
    <property type="molecule type" value="Genomic_DNA"/>
</dbReference>
<evidence type="ECO:0000313" key="3">
    <source>
        <dbReference type="EMBL" id="GGN49992.1"/>
    </source>
</evidence>
<keyword evidence="4" id="KW-1185">Reference proteome</keyword>
<dbReference type="Pfam" id="PF13625">
    <property type="entry name" value="Helicase_C_3"/>
    <property type="match status" value="1"/>
</dbReference>
<organism evidence="3 4">
    <name type="scientific">Streptomyces kronopolitis</name>
    <dbReference type="NCBI Taxonomy" id="1612435"/>
    <lineage>
        <taxon>Bacteria</taxon>
        <taxon>Bacillati</taxon>
        <taxon>Actinomycetota</taxon>
        <taxon>Actinomycetes</taxon>
        <taxon>Kitasatosporales</taxon>
        <taxon>Streptomycetaceae</taxon>
        <taxon>Streptomyces</taxon>
    </lineage>
</organism>
<feature type="compositionally biased region" description="Basic and acidic residues" evidence="1">
    <location>
        <begin position="636"/>
        <end position="661"/>
    </location>
</feature>
<proteinExistence type="predicted"/>
<dbReference type="InterPro" id="IPR032830">
    <property type="entry name" value="XPB/Ssl2_N"/>
</dbReference>